<keyword evidence="1" id="KW-0732">Signal</keyword>
<accession>A0AAX6HB45</accession>
<sequence length="82" mass="9729">MKGDYCRFFWLGLLLFRGFLVRRRGGEEVEDPLLRGDRWEEVELRGGGRGGRRRRRTKEEEEEGRCRFLSQSRLDVDPHGSC</sequence>
<dbReference type="AlphaFoldDB" id="A0AAX6HB45"/>
<comment type="caution">
    <text evidence="2">The sequence shown here is derived from an EMBL/GenBank/DDBJ whole genome shotgun (WGS) entry which is preliminary data.</text>
</comment>
<evidence type="ECO:0000256" key="1">
    <source>
        <dbReference type="SAM" id="SignalP"/>
    </source>
</evidence>
<organism evidence="2 3">
    <name type="scientific">Iris pallida</name>
    <name type="common">Sweet iris</name>
    <dbReference type="NCBI Taxonomy" id="29817"/>
    <lineage>
        <taxon>Eukaryota</taxon>
        <taxon>Viridiplantae</taxon>
        <taxon>Streptophyta</taxon>
        <taxon>Embryophyta</taxon>
        <taxon>Tracheophyta</taxon>
        <taxon>Spermatophyta</taxon>
        <taxon>Magnoliopsida</taxon>
        <taxon>Liliopsida</taxon>
        <taxon>Asparagales</taxon>
        <taxon>Iridaceae</taxon>
        <taxon>Iridoideae</taxon>
        <taxon>Irideae</taxon>
        <taxon>Iris</taxon>
    </lineage>
</organism>
<keyword evidence="3" id="KW-1185">Reference proteome</keyword>
<name>A0AAX6HB45_IRIPA</name>
<dbReference type="EMBL" id="JANAVB010010798">
    <property type="protein sequence ID" value="KAJ6838260.1"/>
    <property type="molecule type" value="Genomic_DNA"/>
</dbReference>
<proteinExistence type="predicted"/>
<feature type="chain" id="PRO_5043802907" evidence="1">
    <location>
        <begin position="26"/>
        <end position="82"/>
    </location>
</feature>
<gene>
    <name evidence="2" type="ORF">M6B38_321035</name>
</gene>
<dbReference type="Proteomes" id="UP001140949">
    <property type="component" value="Unassembled WGS sequence"/>
</dbReference>
<reference evidence="2" key="2">
    <citation type="submission" date="2023-04" db="EMBL/GenBank/DDBJ databases">
        <authorList>
            <person name="Bruccoleri R.E."/>
            <person name="Oakeley E.J."/>
            <person name="Faust A.-M."/>
            <person name="Dessus-Babus S."/>
            <person name="Altorfer M."/>
            <person name="Burckhardt D."/>
            <person name="Oertli M."/>
            <person name="Naumann U."/>
            <person name="Petersen F."/>
            <person name="Wong J."/>
        </authorList>
    </citation>
    <scope>NUCLEOTIDE SEQUENCE</scope>
    <source>
        <strain evidence="2">GSM-AAB239-AS_SAM_17_03QT</strain>
        <tissue evidence="2">Leaf</tissue>
    </source>
</reference>
<reference evidence="2" key="1">
    <citation type="journal article" date="2023" name="GigaByte">
        <title>Genome assembly of the bearded iris, Iris pallida Lam.</title>
        <authorList>
            <person name="Bruccoleri R.E."/>
            <person name="Oakeley E.J."/>
            <person name="Faust A.M.E."/>
            <person name="Altorfer M."/>
            <person name="Dessus-Babus S."/>
            <person name="Burckhardt D."/>
            <person name="Oertli M."/>
            <person name="Naumann U."/>
            <person name="Petersen F."/>
            <person name="Wong J."/>
        </authorList>
    </citation>
    <scope>NUCLEOTIDE SEQUENCE</scope>
    <source>
        <strain evidence="2">GSM-AAB239-AS_SAM_17_03QT</strain>
    </source>
</reference>
<feature type="signal peptide" evidence="1">
    <location>
        <begin position="1"/>
        <end position="25"/>
    </location>
</feature>
<evidence type="ECO:0000313" key="2">
    <source>
        <dbReference type="EMBL" id="KAJ6838260.1"/>
    </source>
</evidence>
<evidence type="ECO:0000313" key="3">
    <source>
        <dbReference type="Proteomes" id="UP001140949"/>
    </source>
</evidence>
<protein>
    <submittedName>
        <fullName evidence="2">Phosphatidylserine decarboxylase proenzyme 2-like isoform X2</fullName>
    </submittedName>
</protein>